<evidence type="ECO:0000313" key="2">
    <source>
        <dbReference type="EMBL" id="CAG6791453.1"/>
    </source>
</evidence>
<keyword evidence="1" id="KW-0812">Transmembrane</keyword>
<keyword evidence="1" id="KW-0472">Membrane</keyword>
<sequence>MFLTFSDTNIHLFHTPFLFVRYSLSLYSTLSIVPSFLCPSYCISRYNLCVPSVGFFVPVFFLFHHNIMSFINVTEHSCFFLFSYYPLVCLFDVKNHLFNGYIGVPFTSFH</sequence>
<feature type="transmembrane region" description="Helical" evidence="1">
    <location>
        <begin position="43"/>
        <end position="63"/>
    </location>
</feature>
<keyword evidence="1" id="KW-1133">Transmembrane helix</keyword>
<organism evidence="2">
    <name type="scientific">Cacopsylla melanoneura</name>
    <dbReference type="NCBI Taxonomy" id="428564"/>
    <lineage>
        <taxon>Eukaryota</taxon>
        <taxon>Metazoa</taxon>
        <taxon>Ecdysozoa</taxon>
        <taxon>Arthropoda</taxon>
        <taxon>Hexapoda</taxon>
        <taxon>Insecta</taxon>
        <taxon>Pterygota</taxon>
        <taxon>Neoptera</taxon>
        <taxon>Paraneoptera</taxon>
        <taxon>Hemiptera</taxon>
        <taxon>Sternorrhyncha</taxon>
        <taxon>Psylloidea</taxon>
        <taxon>Psyllidae</taxon>
        <taxon>Psyllinae</taxon>
        <taxon>Cacopsylla</taxon>
    </lineage>
</organism>
<name>A0A8D9BTR4_9HEMI</name>
<feature type="transmembrane region" description="Helical" evidence="1">
    <location>
        <begin position="12"/>
        <end position="37"/>
    </location>
</feature>
<accession>A0A8D9BTR4</accession>
<reference evidence="2" key="1">
    <citation type="submission" date="2021-05" db="EMBL/GenBank/DDBJ databases">
        <authorList>
            <person name="Alioto T."/>
            <person name="Alioto T."/>
            <person name="Gomez Garrido J."/>
        </authorList>
    </citation>
    <scope>NUCLEOTIDE SEQUENCE</scope>
</reference>
<dbReference type="AlphaFoldDB" id="A0A8D9BTR4"/>
<dbReference type="EMBL" id="HBUF01676248">
    <property type="protein sequence ID" value="CAG6791453.1"/>
    <property type="molecule type" value="Transcribed_RNA"/>
</dbReference>
<evidence type="ECO:0000256" key="1">
    <source>
        <dbReference type="SAM" id="Phobius"/>
    </source>
</evidence>
<proteinExistence type="predicted"/>
<protein>
    <submittedName>
        <fullName evidence="2">Uncharacterized protein</fullName>
    </submittedName>
</protein>